<comment type="caution">
    <text evidence="2">The sequence shown here is derived from an EMBL/GenBank/DDBJ whole genome shotgun (WGS) entry which is preliminary data.</text>
</comment>
<dbReference type="RefSeq" id="WP_095405325.1">
    <property type="nucleotide sequence ID" value="NZ_NOJZ02000066.1"/>
</dbReference>
<dbReference type="EMBL" id="NOJZ02000066">
    <property type="protein sequence ID" value="RDY22416.1"/>
    <property type="molecule type" value="Genomic_DNA"/>
</dbReference>
<name>A0A371IPL0_9FIRM</name>
<feature type="transmembrane region" description="Helical" evidence="1">
    <location>
        <begin position="67"/>
        <end position="86"/>
    </location>
</feature>
<organism evidence="2 3">
    <name type="scientific">Romboutsia maritimum</name>
    <dbReference type="NCBI Taxonomy" id="2020948"/>
    <lineage>
        <taxon>Bacteria</taxon>
        <taxon>Bacillati</taxon>
        <taxon>Bacillota</taxon>
        <taxon>Clostridia</taxon>
        <taxon>Peptostreptococcales</taxon>
        <taxon>Peptostreptococcaceae</taxon>
        <taxon>Romboutsia</taxon>
    </lineage>
</organism>
<evidence type="ECO:0000256" key="1">
    <source>
        <dbReference type="SAM" id="Phobius"/>
    </source>
</evidence>
<dbReference type="Proteomes" id="UP000243494">
    <property type="component" value="Unassembled WGS sequence"/>
</dbReference>
<accession>A0A371IPL0</accession>
<feature type="transmembrane region" description="Helical" evidence="1">
    <location>
        <begin position="44"/>
        <end position="61"/>
    </location>
</feature>
<keyword evidence="1" id="KW-1133">Transmembrane helix</keyword>
<proteinExistence type="predicted"/>
<evidence type="ECO:0000313" key="3">
    <source>
        <dbReference type="Proteomes" id="UP000243494"/>
    </source>
</evidence>
<reference evidence="2 3" key="1">
    <citation type="journal article" date="2017" name="Genome Announc.">
        <title>Draft Genome Sequence of Romboutsia maritimum sp. nov. Strain CCRI-22766(T), Isolated from Coastal Estuarine Mud.</title>
        <authorList>
            <person name="Maheux A.F."/>
            <person name="Boudreau D.K."/>
            <person name="Berube E."/>
            <person name="Boissinot M."/>
            <person name="Raymond F."/>
            <person name="Brodeur S."/>
            <person name="Corbeil J."/>
            <person name="Brightwell G."/>
            <person name="Broda D."/>
            <person name="Omar R.F."/>
            <person name="Bergeron M.G."/>
        </authorList>
    </citation>
    <scope>NUCLEOTIDE SEQUENCE [LARGE SCALE GENOMIC DNA]</scope>
    <source>
        <strain evidence="2 3">CCRI-22766</strain>
    </source>
</reference>
<feature type="transmembrane region" description="Helical" evidence="1">
    <location>
        <begin position="141"/>
        <end position="162"/>
    </location>
</feature>
<dbReference type="AlphaFoldDB" id="A0A371IPL0"/>
<feature type="transmembrane region" description="Helical" evidence="1">
    <location>
        <begin position="12"/>
        <end position="32"/>
    </location>
</feature>
<feature type="transmembrane region" description="Helical" evidence="1">
    <location>
        <begin position="107"/>
        <end position="129"/>
    </location>
</feature>
<protein>
    <submittedName>
        <fullName evidence="2">Uncharacterized protein</fullName>
    </submittedName>
</protein>
<sequence length="173" mass="20395">MNEYFNLQSRHVLTIMLPISFIVAKILFFLKAYIKNSNYIIKTFNYITIFFAVVSSIAFYLCNWGEYFAFIWFLSLFISIIQYNFMDRKTKYSYCENPNILEIMLNIASILIGIFILLIPHTQIFFMIGGGDTKVDFVSKILLSIYGILMILLDNHIVLFFNKFIYKTNRSKS</sequence>
<gene>
    <name evidence="2" type="ORF">CHF27_013555</name>
</gene>
<keyword evidence="1" id="KW-0812">Transmembrane</keyword>
<keyword evidence="3" id="KW-1185">Reference proteome</keyword>
<evidence type="ECO:0000313" key="2">
    <source>
        <dbReference type="EMBL" id="RDY22416.1"/>
    </source>
</evidence>
<keyword evidence="1" id="KW-0472">Membrane</keyword>